<comment type="caution">
    <text evidence="7">The sequence shown here is derived from an EMBL/GenBank/DDBJ whole genome shotgun (WGS) entry which is preliminary data.</text>
</comment>
<accession>A0ABT8T506</accession>
<dbReference type="EMBL" id="JAUKWQ010000023">
    <property type="protein sequence ID" value="MDO1585688.1"/>
    <property type="molecule type" value="Genomic_DNA"/>
</dbReference>
<evidence type="ECO:0000256" key="6">
    <source>
        <dbReference type="SAM" id="Phobius"/>
    </source>
</evidence>
<dbReference type="Proteomes" id="UP001169006">
    <property type="component" value="Unassembled WGS sequence"/>
</dbReference>
<feature type="transmembrane region" description="Helical" evidence="6">
    <location>
        <begin position="162"/>
        <end position="181"/>
    </location>
</feature>
<dbReference type="PANTHER" id="PTHR32196:SF63">
    <property type="entry name" value="INNER MEMBRANE ABC TRANSPORTER PERMEASE PROTEIN YJFF"/>
    <property type="match status" value="1"/>
</dbReference>
<feature type="transmembrane region" description="Helical" evidence="6">
    <location>
        <begin position="212"/>
        <end position="230"/>
    </location>
</feature>
<evidence type="ECO:0000256" key="3">
    <source>
        <dbReference type="ARBA" id="ARBA00022692"/>
    </source>
</evidence>
<dbReference type="CDD" id="cd06579">
    <property type="entry name" value="TM_PBP1_transp_AraH_like"/>
    <property type="match status" value="1"/>
</dbReference>
<comment type="subcellular location">
    <subcellularLocation>
        <location evidence="1">Cell membrane</location>
        <topology evidence="1">Multi-pass membrane protein</topology>
    </subcellularLocation>
</comment>
<feature type="transmembrane region" description="Helical" evidence="6">
    <location>
        <begin position="266"/>
        <end position="286"/>
    </location>
</feature>
<sequence length="322" mass="33707">MKRSLSSLLGRTDGWGMPLVVLFIIAGLIELMRPGSFGLEQLALICASAMILVFVATGETIVVMRGGIDLSVGGTLSLASVISATRADLPGLDLLPWLALILGVGFLIGVANALIISLLKLQPFLVTLATWSIVEGIALIVQPSEGGTVPPVWFAWGYSRPFGIPISVLLLMLLMLWWAWFRRTRMANSIRAAGSNERSAYLNRVSLMGTNIAAYGISGVMAALAGFFYATQTGAGSPVVGAQYVLPAIAAVVIGGTSLAGGRGGLTGTITGAFILNLTGTVVFLLKLTSYWQIVAQGAILVLVVITGSIVEARSERSGADR</sequence>
<name>A0ABT8T506_9HYPH</name>
<organism evidence="7 8">
    <name type="scientific">Rhizobium oryzicola</name>
    <dbReference type="NCBI Taxonomy" id="1232668"/>
    <lineage>
        <taxon>Bacteria</taxon>
        <taxon>Pseudomonadati</taxon>
        <taxon>Pseudomonadota</taxon>
        <taxon>Alphaproteobacteria</taxon>
        <taxon>Hyphomicrobiales</taxon>
        <taxon>Rhizobiaceae</taxon>
        <taxon>Rhizobium/Agrobacterium group</taxon>
        <taxon>Rhizobium</taxon>
    </lineage>
</organism>
<gene>
    <name evidence="7" type="ORF">Q2T52_26685</name>
</gene>
<evidence type="ECO:0000313" key="7">
    <source>
        <dbReference type="EMBL" id="MDO1585688.1"/>
    </source>
</evidence>
<keyword evidence="2" id="KW-1003">Cell membrane</keyword>
<evidence type="ECO:0000256" key="4">
    <source>
        <dbReference type="ARBA" id="ARBA00022989"/>
    </source>
</evidence>
<evidence type="ECO:0000256" key="1">
    <source>
        <dbReference type="ARBA" id="ARBA00004651"/>
    </source>
</evidence>
<feature type="transmembrane region" description="Helical" evidence="6">
    <location>
        <begin position="44"/>
        <end position="68"/>
    </location>
</feature>
<proteinExistence type="predicted"/>
<evidence type="ECO:0000256" key="5">
    <source>
        <dbReference type="ARBA" id="ARBA00023136"/>
    </source>
</evidence>
<dbReference type="RefSeq" id="WP_288972398.1">
    <property type="nucleotide sequence ID" value="NZ_JAUKWQ010000023.1"/>
</dbReference>
<keyword evidence="4 6" id="KW-1133">Transmembrane helix</keyword>
<feature type="transmembrane region" description="Helical" evidence="6">
    <location>
        <begin position="15"/>
        <end position="32"/>
    </location>
</feature>
<protein>
    <submittedName>
        <fullName evidence="7">ABC transporter permease</fullName>
    </submittedName>
</protein>
<dbReference type="InterPro" id="IPR001851">
    <property type="entry name" value="ABC_transp_permease"/>
</dbReference>
<keyword evidence="8" id="KW-1185">Reference proteome</keyword>
<feature type="transmembrane region" description="Helical" evidence="6">
    <location>
        <begin position="242"/>
        <end position="259"/>
    </location>
</feature>
<feature type="transmembrane region" description="Helical" evidence="6">
    <location>
        <begin position="123"/>
        <end position="142"/>
    </location>
</feature>
<dbReference type="PANTHER" id="PTHR32196">
    <property type="entry name" value="ABC TRANSPORTER PERMEASE PROTEIN YPHD-RELATED-RELATED"/>
    <property type="match status" value="1"/>
</dbReference>
<evidence type="ECO:0000256" key="2">
    <source>
        <dbReference type="ARBA" id="ARBA00022475"/>
    </source>
</evidence>
<dbReference type="Pfam" id="PF02653">
    <property type="entry name" value="BPD_transp_2"/>
    <property type="match status" value="1"/>
</dbReference>
<feature type="transmembrane region" description="Helical" evidence="6">
    <location>
        <begin position="94"/>
        <end position="116"/>
    </location>
</feature>
<keyword evidence="3 6" id="KW-0812">Transmembrane</keyword>
<feature type="transmembrane region" description="Helical" evidence="6">
    <location>
        <begin position="292"/>
        <end position="313"/>
    </location>
</feature>
<reference evidence="7" key="1">
    <citation type="journal article" date="2015" name="Int. J. Syst. Evol. Microbiol.">
        <title>Rhizobium oryzicola sp. nov., potential plant-growth-promoting endophytic bacteria isolated from rice roots.</title>
        <authorList>
            <person name="Zhang X.X."/>
            <person name="Gao J.S."/>
            <person name="Cao Y.H."/>
            <person name="Sheirdil R.A."/>
            <person name="Wang X.C."/>
            <person name="Zhang L."/>
        </authorList>
    </citation>
    <scope>NUCLEOTIDE SEQUENCE</scope>
    <source>
        <strain evidence="7">05753</strain>
    </source>
</reference>
<evidence type="ECO:0000313" key="8">
    <source>
        <dbReference type="Proteomes" id="UP001169006"/>
    </source>
</evidence>
<reference evidence="7" key="2">
    <citation type="submission" date="2023-07" db="EMBL/GenBank/DDBJ databases">
        <authorList>
            <person name="Sun H."/>
        </authorList>
    </citation>
    <scope>NUCLEOTIDE SEQUENCE</scope>
    <source>
        <strain evidence="7">05753</strain>
    </source>
</reference>
<keyword evidence="5 6" id="KW-0472">Membrane</keyword>